<evidence type="ECO:0000256" key="4">
    <source>
        <dbReference type="ARBA" id="ARBA00022729"/>
    </source>
</evidence>
<evidence type="ECO:0000256" key="12">
    <source>
        <dbReference type="SAM" id="SignalP"/>
    </source>
</evidence>
<evidence type="ECO:0000313" key="14">
    <source>
        <dbReference type="RefSeq" id="XP_033774521.1"/>
    </source>
</evidence>
<dbReference type="InParanoid" id="A0A6P8PFY2"/>
<evidence type="ECO:0000256" key="8">
    <source>
        <dbReference type="ARBA" id="ARBA00023319"/>
    </source>
</evidence>
<keyword evidence="5 11" id="KW-1133">Transmembrane helix</keyword>
<evidence type="ECO:0000256" key="5">
    <source>
        <dbReference type="ARBA" id="ARBA00022989"/>
    </source>
</evidence>
<feature type="signal peptide" evidence="12">
    <location>
        <begin position="1"/>
        <end position="23"/>
    </location>
</feature>
<dbReference type="InterPro" id="IPR039293">
    <property type="entry name" value="TMEM81"/>
</dbReference>
<dbReference type="OrthoDB" id="9390762at2759"/>
<evidence type="ECO:0000313" key="13">
    <source>
        <dbReference type="Proteomes" id="UP000515159"/>
    </source>
</evidence>
<keyword evidence="4 12" id="KW-0732">Signal</keyword>
<feature type="chain" id="PRO_5028474894" description="Transmembrane protein 81" evidence="12">
    <location>
        <begin position="24"/>
        <end position="268"/>
    </location>
</feature>
<evidence type="ECO:0000256" key="6">
    <source>
        <dbReference type="ARBA" id="ARBA00023136"/>
    </source>
</evidence>
<keyword evidence="7" id="KW-1015">Disulfide bond</keyword>
<evidence type="ECO:0000256" key="10">
    <source>
        <dbReference type="ARBA" id="ARBA00050022"/>
    </source>
</evidence>
<protein>
    <recommendedName>
        <fullName evidence="10">Transmembrane protein 81</fullName>
    </recommendedName>
</protein>
<dbReference type="GeneID" id="117347543"/>
<evidence type="ECO:0000256" key="2">
    <source>
        <dbReference type="ARBA" id="ARBA00022475"/>
    </source>
</evidence>
<reference evidence="14" key="1">
    <citation type="submission" date="2025-08" db="UniProtKB">
        <authorList>
            <consortium name="RefSeq"/>
        </authorList>
    </citation>
    <scope>IDENTIFICATION</scope>
</reference>
<comment type="function">
    <text evidence="9">Essential fertilization factor required for male fertility. Part of a conserved trimeric sperm complex with the essential fertilization factors IZUMO1 and SPACA6 which bridges sperm and oocyte membranes during fertilization by binding to IZUMO1R/JUNO on the oocyte.</text>
</comment>
<evidence type="ECO:0000256" key="9">
    <source>
        <dbReference type="ARBA" id="ARBA00049937"/>
    </source>
</evidence>
<keyword evidence="2" id="KW-1003">Cell membrane</keyword>
<dbReference type="PANTHER" id="PTHR35670:SF1">
    <property type="entry name" value="TRANSMEMBRANE PROTEIN 81"/>
    <property type="match status" value="1"/>
</dbReference>
<dbReference type="PANTHER" id="PTHR35670">
    <property type="entry name" value="TRANSMEMBRANE PROTEIN 81"/>
    <property type="match status" value="1"/>
</dbReference>
<keyword evidence="3 11" id="KW-0812">Transmembrane</keyword>
<comment type="subcellular location">
    <subcellularLocation>
        <location evidence="1">Cell membrane</location>
        <topology evidence="1">Single-pass type I membrane protein</topology>
    </subcellularLocation>
</comment>
<keyword evidence="6 11" id="KW-0472">Membrane</keyword>
<evidence type="ECO:0000256" key="11">
    <source>
        <dbReference type="SAM" id="Phobius"/>
    </source>
</evidence>
<organism evidence="13 14">
    <name type="scientific">Geotrypetes seraphini</name>
    <name type="common">Gaboon caecilian</name>
    <name type="synonym">Caecilia seraphini</name>
    <dbReference type="NCBI Taxonomy" id="260995"/>
    <lineage>
        <taxon>Eukaryota</taxon>
        <taxon>Metazoa</taxon>
        <taxon>Chordata</taxon>
        <taxon>Craniata</taxon>
        <taxon>Vertebrata</taxon>
        <taxon>Euteleostomi</taxon>
        <taxon>Amphibia</taxon>
        <taxon>Gymnophiona</taxon>
        <taxon>Geotrypetes</taxon>
    </lineage>
</organism>
<dbReference type="Proteomes" id="UP000515159">
    <property type="component" value="Chromosome 13"/>
</dbReference>
<sequence length="268" mass="29978">MRALDVICLRMLVASTLPWLVTSEKVTFQTITFPAEFKTVTAKVMVNSTTCSVTCGLGYKYEAMCFVLTNGTKTDCEVRRQSCLTNWVCGLQTFTVAIGSPFIISCFTAAILGTGNQKLLYNWRVARGIITTDDALFKPFKTKNYTIRFDPAVEKSAGTYRCDVQLAVNRKLIKRVYFGLKIISKSLVNLNFEKFLTSKDKLEALAAAEEAKPQRTVIRKDMSWQQKALYVCLLGGGSGFLAALVVGGIIYFLFLKRNQSILEEEEED</sequence>
<gene>
    <name evidence="14" type="primary">TMEM81</name>
</gene>
<dbReference type="RefSeq" id="XP_033774521.1">
    <property type="nucleotide sequence ID" value="XM_033918630.1"/>
</dbReference>
<dbReference type="CTD" id="388730"/>
<evidence type="ECO:0000256" key="3">
    <source>
        <dbReference type="ARBA" id="ARBA00022692"/>
    </source>
</evidence>
<feature type="transmembrane region" description="Helical" evidence="11">
    <location>
        <begin position="228"/>
        <end position="254"/>
    </location>
</feature>
<dbReference type="KEGG" id="gsh:117347543"/>
<dbReference type="AlphaFoldDB" id="A0A6P8PFY2"/>
<name>A0A6P8PFY2_GEOSA</name>
<keyword evidence="13" id="KW-1185">Reference proteome</keyword>
<evidence type="ECO:0000256" key="7">
    <source>
        <dbReference type="ARBA" id="ARBA00023157"/>
    </source>
</evidence>
<evidence type="ECO:0000256" key="1">
    <source>
        <dbReference type="ARBA" id="ARBA00004251"/>
    </source>
</evidence>
<dbReference type="GO" id="GO:0005886">
    <property type="term" value="C:plasma membrane"/>
    <property type="evidence" value="ECO:0007669"/>
    <property type="project" value="UniProtKB-SubCell"/>
</dbReference>
<keyword evidence="8" id="KW-0393">Immunoglobulin domain</keyword>
<proteinExistence type="predicted"/>
<accession>A0A6P8PFY2</accession>